<gene>
    <name evidence="1" type="ORF">BDR25DRAFT_394617</name>
</gene>
<protein>
    <submittedName>
        <fullName evidence="1">Uncharacterized protein</fullName>
    </submittedName>
</protein>
<keyword evidence="2" id="KW-1185">Reference proteome</keyword>
<reference evidence="1" key="1">
    <citation type="journal article" date="2020" name="Stud. Mycol.">
        <title>101 Dothideomycetes genomes: a test case for predicting lifestyles and emergence of pathogens.</title>
        <authorList>
            <person name="Haridas S."/>
            <person name="Albert R."/>
            <person name="Binder M."/>
            <person name="Bloem J."/>
            <person name="Labutti K."/>
            <person name="Salamov A."/>
            <person name="Andreopoulos B."/>
            <person name="Baker S."/>
            <person name="Barry K."/>
            <person name="Bills G."/>
            <person name="Bluhm B."/>
            <person name="Cannon C."/>
            <person name="Castanera R."/>
            <person name="Culley D."/>
            <person name="Daum C."/>
            <person name="Ezra D."/>
            <person name="Gonzalez J."/>
            <person name="Henrissat B."/>
            <person name="Kuo A."/>
            <person name="Liang C."/>
            <person name="Lipzen A."/>
            <person name="Lutzoni F."/>
            <person name="Magnuson J."/>
            <person name="Mondo S."/>
            <person name="Nolan M."/>
            <person name="Ohm R."/>
            <person name="Pangilinan J."/>
            <person name="Park H.-J."/>
            <person name="Ramirez L."/>
            <person name="Alfaro M."/>
            <person name="Sun H."/>
            <person name="Tritt A."/>
            <person name="Yoshinaga Y."/>
            <person name="Zwiers L.-H."/>
            <person name="Turgeon B."/>
            <person name="Goodwin S."/>
            <person name="Spatafora J."/>
            <person name="Crous P."/>
            <person name="Grigoriev I."/>
        </authorList>
    </citation>
    <scope>NUCLEOTIDE SEQUENCE</scope>
    <source>
        <strain evidence="1">ATCC 200398</strain>
    </source>
</reference>
<evidence type="ECO:0000313" key="2">
    <source>
        <dbReference type="Proteomes" id="UP000799755"/>
    </source>
</evidence>
<dbReference type="EMBL" id="MU003514">
    <property type="protein sequence ID" value="KAF2468796.1"/>
    <property type="molecule type" value="Genomic_DNA"/>
</dbReference>
<accession>A0ACB6QPG8</accession>
<name>A0ACB6QPG8_9PLEO</name>
<comment type="caution">
    <text evidence="1">The sequence shown here is derived from an EMBL/GenBank/DDBJ whole genome shotgun (WGS) entry which is preliminary data.</text>
</comment>
<sequence length="184" mass="20166">MRDGIVITIFGKKAPERERAMLTLEDAAFLPLQVEVTSRPLLIEINEGSRGLSISCPINLGLGVSPSVHNTSLLSQLIPPTRLQNATLSIFATQKARAVSNIQPSATYWAATTWHCSYKILTSVNGTLQVRLRSLLKLHGDLLERDGDTSVPLFFIITHSHSIAPRCAHVITSLTHGSDIHLRI</sequence>
<proteinExistence type="predicted"/>
<dbReference type="Proteomes" id="UP000799755">
    <property type="component" value="Unassembled WGS sequence"/>
</dbReference>
<evidence type="ECO:0000313" key="1">
    <source>
        <dbReference type="EMBL" id="KAF2468796.1"/>
    </source>
</evidence>
<organism evidence="1 2">
    <name type="scientific">Lindgomyces ingoldianus</name>
    <dbReference type="NCBI Taxonomy" id="673940"/>
    <lineage>
        <taxon>Eukaryota</taxon>
        <taxon>Fungi</taxon>
        <taxon>Dikarya</taxon>
        <taxon>Ascomycota</taxon>
        <taxon>Pezizomycotina</taxon>
        <taxon>Dothideomycetes</taxon>
        <taxon>Pleosporomycetidae</taxon>
        <taxon>Pleosporales</taxon>
        <taxon>Lindgomycetaceae</taxon>
        <taxon>Lindgomyces</taxon>
    </lineage>
</organism>